<sequence length="92" mass="9882">MFNGLQILTTLLVADAMAMALAHALELPGKMRLSKEAYFATQPIYYPGFTIARGVGEFGGLIAAIALLLFTPVGSLTFWLTFVALSGSHYPD</sequence>
<accession>A0AA97ART2</accession>
<dbReference type="RefSeq" id="WP_316432008.1">
    <property type="nucleotide sequence ID" value="NZ_CP053586.1"/>
</dbReference>
<evidence type="ECO:0000313" key="2">
    <source>
        <dbReference type="EMBL" id="WNZ25833.1"/>
    </source>
</evidence>
<keyword evidence="1" id="KW-1133">Transmembrane helix</keyword>
<keyword evidence="1" id="KW-0812">Transmembrane</keyword>
<name>A0AA97ART2_9CYAN</name>
<evidence type="ECO:0000256" key="1">
    <source>
        <dbReference type="SAM" id="Phobius"/>
    </source>
</evidence>
<dbReference type="EMBL" id="CP053586">
    <property type="protein sequence ID" value="WNZ25833.1"/>
    <property type="molecule type" value="Genomic_DNA"/>
</dbReference>
<gene>
    <name evidence="2" type="ORF">HJG54_25350</name>
</gene>
<protein>
    <submittedName>
        <fullName evidence="2">Uncharacterized protein</fullName>
    </submittedName>
</protein>
<reference evidence="2" key="1">
    <citation type="submission" date="2020-05" db="EMBL/GenBank/DDBJ databases">
        <authorList>
            <person name="Zhu T."/>
            <person name="Keshari N."/>
            <person name="Lu X."/>
        </authorList>
    </citation>
    <scope>NUCLEOTIDE SEQUENCE</scope>
    <source>
        <strain evidence="2">NK1-12</strain>
    </source>
</reference>
<dbReference type="AlphaFoldDB" id="A0AA97ART2"/>
<organism evidence="2">
    <name type="scientific">Leptolyngbya sp. NK1-12</name>
    <dbReference type="NCBI Taxonomy" id="2547451"/>
    <lineage>
        <taxon>Bacteria</taxon>
        <taxon>Bacillati</taxon>
        <taxon>Cyanobacteriota</taxon>
        <taxon>Cyanophyceae</taxon>
        <taxon>Leptolyngbyales</taxon>
        <taxon>Leptolyngbyaceae</taxon>
        <taxon>Leptolyngbya group</taxon>
        <taxon>Leptolyngbya</taxon>
    </lineage>
</organism>
<proteinExistence type="predicted"/>
<keyword evidence="1" id="KW-0472">Membrane</keyword>
<feature type="transmembrane region" description="Helical" evidence="1">
    <location>
        <begin position="61"/>
        <end position="85"/>
    </location>
</feature>